<dbReference type="Gene3D" id="3.40.50.620">
    <property type="entry name" value="HUPs"/>
    <property type="match status" value="1"/>
</dbReference>
<keyword evidence="2" id="KW-0548">Nucleotidyltransferase</keyword>
<dbReference type="InterPro" id="IPR004821">
    <property type="entry name" value="Cyt_trans-like"/>
</dbReference>
<evidence type="ECO:0000313" key="4">
    <source>
        <dbReference type="EMBL" id="QBR00183.1"/>
    </source>
</evidence>
<name>A0A4V1AZR4_9BURK</name>
<evidence type="ECO:0000256" key="2">
    <source>
        <dbReference type="ARBA" id="ARBA00022695"/>
    </source>
</evidence>
<dbReference type="SUPFAM" id="SSF52374">
    <property type="entry name" value="Nucleotidylyl transferase"/>
    <property type="match status" value="1"/>
</dbReference>
<dbReference type="RefSeq" id="WP_134753605.1">
    <property type="nucleotide sequence ID" value="NZ_CP038149.1"/>
</dbReference>
<dbReference type="NCBIfam" id="TIGR00125">
    <property type="entry name" value="cyt_tran_rel"/>
    <property type="match status" value="1"/>
</dbReference>
<dbReference type="InterPro" id="IPR014729">
    <property type="entry name" value="Rossmann-like_a/b/a_fold"/>
</dbReference>
<dbReference type="AlphaFoldDB" id="A0A4V1AZR4"/>
<organism evidence="4 5">
    <name type="scientific">Paraburkholderia pallida</name>
    <dbReference type="NCBI Taxonomy" id="2547399"/>
    <lineage>
        <taxon>Bacteria</taxon>
        <taxon>Pseudomonadati</taxon>
        <taxon>Pseudomonadota</taxon>
        <taxon>Betaproteobacteria</taxon>
        <taxon>Burkholderiales</taxon>
        <taxon>Burkholderiaceae</taxon>
        <taxon>Paraburkholderia</taxon>
    </lineage>
</organism>
<reference evidence="4 5" key="1">
    <citation type="submission" date="2019-03" db="EMBL/GenBank/DDBJ databases">
        <title>Paraburkholderia sp. 7MH5, isolated from subtropical forest soil.</title>
        <authorList>
            <person name="Gao Z.-H."/>
            <person name="Qiu L.-H."/>
        </authorList>
    </citation>
    <scope>NUCLEOTIDE SEQUENCE [LARGE SCALE GENOMIC DNA]</scope>
    <source>
        <strain evidence="4 5">7MH5</strain>
    </source>
</reference>
<keyword evidence="5" id="KW-1185">Reference proteome</keyword>
<dbReference type="Proteomes" id="UP000295727">
    <property type="component" value="Chromosome 2"/>
</dbReference>
<gene>
    <name evidence="4" type="ORF">E1956_24225</name>
</gene>
<evidence type="ECO:0000259" key="3">
    <source>
        <dbReference type="Pfam" id="PF01467"/>
    </source>
</evidence>
<protein>
    <submittedName>
        <fullName evidence="4">Cytidyltransferase</fullName>
    </submittedName>
</protein>
<dbReference type="KEGG" id="ppai:E1956_24225"/>
<keyword evidence="1 4" id="KW-0808">Transferase</keyword>
<feature type="domain" description="Cytidyltransferase-like" evidence="3">
    <location>
        <begin position="6"/>
        <end position="132"/>
    </location>
</feature>
<dbReference type="PANTHER" id="PTHR43793">
    <property type="entry name" value="FAD SYNTHASE"/>
    <property type="match status" value="1"/>
</dbReference>
<dbReference type="OrthoDB" id="9802794at2"/>
<dbReference type="GO" id="GO:0016779">
    <property type="term" value="F:nucleotidyltransferase activity"/>
    <property type="evidence" value="ECO:0007669"/>
    <property type="project" value="UniProtKB-KW"/>
</dbReference>
<sequence>MYRIGYAPGAYDLFHIGHLNLLRQAKECCDFLIAGVVADDVLTRHKGVTPTIPLNERLEIVRNVRFVDSAVPALTSDKVEIWNELHFNVLFKGDDWQGTGKGMKLEREFAALGVEIVYFKYTAATSSSALRRTLRDINALAAQPRVPAADLNFARAA</sequence>
<proteinExistence type="predicted"/>
<accession>A0A4V1AZR4</accession>
<evidence type="ECO:0000256" key="1">
    <source>
        <dbReference type="ARBA" id="ARBA00022679"/>
    </source>
</evidence>
<dbReference type="Pfam" id="PF01467">
    <property type="entry name" value="CTP_transf_like"/>
    <property type="match status" value="1"/>
</dbReference>
<dbReference type="EMBL" id="CP038149">
    <property type="protein sequence ID" value="QBR00183.1"/>
    <property type="molecule type" value="Genomic_DNA"/>
</dbReference>
<dbReference type="PANTHER" id="PTHR43793:SF1">
    <property type="entry name" value="FAD SYNTHASE"/>
    <property type="match status" value="1"/>
</dbReference>
<evidence type="ECO:0000313" key="5">
    <source>
        <dbReference type="Proteomes" id="UP000295727"/>
    </source>
</evidence>
<dbReference type="InterPro" id="IPR050385">
    <property type="entry name" value="Archaeal_FAD_synthase"/>
</dbReference>